<evidence type="ECO:0000313" key="2">
    <source>
        <dbReference type="EMBL" id="KAJ9619431.1"/>
    </source>
</evidence>
<evidence type="ECO:0008006" key="3">
    <source>
        <dbReference type="Google" id="ProtNLM"/>
    </source>
</evidence>
<comment type="caution">
    <text evidence="2">The sequence shown here is derived from an EMBL/GenBank/DDBJ whole genome shotgun (WGS) entry which is preliminary data.</text>
</comment>
<organism evidence="2">
    <name type="scientific">Knufia peltigerae</name>
    <dbReference type="NCBI Taxonomy" id="1002370"/>
    <lineage>
        <taxon>Eukaryota</taxon>
        <taxon>Fungi</taxon>
        <taxon>Dikarya</taxon>
        <taxon>Ascomycota</taxon>
        <taxon>Pezizomycotina</taxon>
        <taxon>Eurotiomycetes</taxon>
        <taxon>Chaetothyriomycetidae</taxon>
        <taxon>Chaetothyriales</taxon>
        <taxon>Trichomeriaceae</taxon>
        <taxon>Knufia</taxon>
    </lineage>
</organism>
<gene>
    <name evidence="2" type="ORF">H2204_012607</name>
</gene>
<name>A0AA38XSW8_9EURO</name>
<reference evidence="2" key="1">
    <citation type="submission" date="2022-10" db="EMBL/GenBank/DDBJ databases">
        <title>Culturing micro-colonial fungi from biological soil crusts in the Mojave desert and describing Neophaeococcomyces mojavensis, and introducing the new genera and species Taxawa tesnikishii.</title>
        <authorList>
            <person name="Kurbessoian T."/>
            <person name="Stajich J.E."/>
        </authorList>
    </citation>
    <scope>NUCLEOTIDE SEQUENCE</scope>
    <source>
        <strain evidence="2">TK_35</strain>
    </source>
</reference>
<dbReference type="AlphaFoldDB" id="A0AA38XSW8"/>
<protein>
    <recommendedName>
        <fullName evidence="3">Fap amyloid fibril minor component</fullName>
    </recommendedName>
</protein>
<sequence>MDGSTTLFTVSGRQLALLLVLVVPLAAAASGARQGVKAQPGEIVLLRDVATRPAYRMAPPGVALIADPKPQHEIAAALGSSAASSGMDELSDDDYAGLGAGQSGSVHAHGVTTVERVTQQALGGTLGRSGEGMISGSSLSGAMSGPLGAVGNTTRGIGDTVRGALSQFPLGAPAQAVLLAALLVVPAAALAEDYSGMLAYLDVTRIDGRALAGASGAIAINQAAGDLNIQANLHGMASGDRADVAIAARQQHSNDVVLSAPLEASAHIAGQALAGASGIASINQASGIANTTLNVVSATLARQGIRESDDTALAASDIASAGGQGDTGNGVAAGIRSVGVSSTALRGFDGVLQLNQIAGARNDTANVLGLVVQGNP</sequence>
<evidence type="ECO:0000256" key="1">
    <source>
        <dbReference type="SAM" id="SignalP"/>
    </source>
</evidence>
<dbReference type="EMBL" id="JAPDRN010000131">
    <property type="protein sequence ID" value="KAJ9619431.1"/>
    <property type="molecule type" value="Genomic_DNA"/>
</dbReference>
<keyword evidence="1" id="KW-0732">Signal</keyword>
<proteinExistence type="predicted"/>
<accession>A0AA38XSW8</accession>
<feature type="signal peptide" evidence="1">
    <location>
        <begin position="1"/>
        <end position="28"/>
    </location>
</feature>
<feature type="chain" id="PRO_5041383341" description="Fap amyloid fibril minor component" evidence="1">
    <location>
        <begin position="29"/>
        <end position="376"/>
    </location>
</feature>